<evidence type="ECO:0000313" key="1">
    <source>
        <dbReference type="EMBL" id="RJG00905.1"/>
    </source>
</evidence>
<name>A0A3A3FZU1_9BURK</name>
<dbReference type="InterPro" id="IPR032556">
    <property type="entry name" value="DUF4936"/>
</dbReference>
<evidence type="ECO:0000313" key="2">
    <source>
        <dbReference type="Proteomes" id="UP000266327"/>
    </source>
</evidence>
<dbReference type="EMBL" id="QYUQ01000002">
    <property type="protein sequence ID" value="RJG00905.1"/>
    <property type="molecule type" value="Genomic_DNA"/>
</dbReference>
<sequence>MDLYIYYRVDCAHAQALRERVTAMQSALSQRCGVATTLKRRPEAKDGHLTWMETYHHIPEDFDAILAQAVSQAELASLIDGERHREYFMDVTSCA</sequence>
<gene>
    <name evidence="1" type="ORF">D3878_04310</name>
</gene>
<reference evidence="2" key="1">
    <citation type="submission" date="2018-09" db="EMBL/GenBank/DDBJ databases">
        <authorList>
            <person name="Zhu H."/>
        </authorList>
    </citation>
    <scope>NUCLEOTIDE SEQUENCE [LARGE SCALE GENOMIC DNA]</scope>
    <source>
        <strain evidence="2">K1S02-23</strain>
    </source>
</reference>
<keyword evidence="2" id="KW-1185">Reference proteome</keyword>
<dbReference type="Proteomes" id="UP000266327">
    <property type="component" value="Unassembled WGS sequence"/>
</dbReference>
<protein>
    <submittedName>
        <fullName evidence="1">DUF4936 family protein</fullName>
    </submittedName>
</protein>
<dbReference type="OrthoDB" id="8527613at2"/>
<organism evidence="1 2">
    <name type="scientific">Noviherbaspirillum sedimenti</name>
    <dbReference type="NCBI Taxonomy" id="2320865"/>
    <lineage>
        <taxon>Bacteria</taxon>
        <taxon>Pseudomonadati</taxon>
        <taxon>Pseudomonadota</taxon>
        <taxon>Betaproteobacteria</taxon>
        <taxon>Burkholderiales</taxon>
        <taxon>Oxalobacteraceae</taxon>
        <taxon>Noviherbaspirillum</taxon>
    </lineage>
</organism>
<proteinExistence type="predicted"/>
<dbReference type="Pfam" id="PF16290">
    <property type="entry name" value="DUF4936"/>
    <property type="match status" value="1"/>
</dbReference>
<comment type="caution">
    <text evidence="1">The sequence shown here is derived from an EMBL/GenBank/DDBJ whole genome shotgun (WGS) entry which is preliminary data.</text>
</comment>
<accession>A0A3A3FZU1</accession>
<dbReference type="AlphaFoldDB" id="A0A3A3FZU1"/>